<evidence type="ECO:0000256" key="1">
    <source>
        <dbReference type="ARBA" id="ARBA00005755"/>
    </source>
</evidence>
<gene>
    <name evidence="10" type="ORF">X777_13146</name>
</gene>
<dbReference type="GO" id="GO:0003887">
    <property type="term" value="F:DNA-directed DNA polymerase activity"/>
    <property type="evidence" value="ECO:0007669"/>
    <property type="project" value="UniProtKB-KW"/>
</dbReference>
<dbReference type="Pfam" id="PF02945">
    <property type="entry name" value="Endonuclease_7"/>
    <property type="match status" value="1"/>
</dbReference>
<evidence type="ECO:0000256" key="8">
    <source>
        <dbReference type="ARBA" id="ARBA00049244"/>
    </source>
</evidence>
<dbReference type="InterPro" id="IPR004868">
    <property type="entry name" value="DNA-dir_DNA_pol_B_mt/vir"/>
</dbReference>
<protein>
    <recommendedName>
        <fullName evidence="2">DNA-directed DNA polymerase</fullName>
        <ecNumber evidence="2">2.7.7.7</ecNumber>
    </recommendedName>
</protein>
<keyword evidence="5" id="KW-0235">DNA replication</keyword>
<evidence type="ECO:0000259" key="9">
    <source>
        <dbReference type="Pfam" id="PF03175"/>
    </source>
</evidence>
<dbReference type="GO" id="GO:0000166">
    <property type="term" value="F:nucleotide binding"/>
    <property type="evidence" value="ECO:0007669"/>
    <property type="project" value="InterPro"/>
</dbReference>
<dbReference type="GO" id="GO:0006260">
    <property type="term" value="P:DNA replication"/>
    <property type="evidence" value="ECO:0007669"/>
    <property type="project" value="UniProtKB-KW"/>
</dbReference>
<dbReference type="SUPFAM" id="SSF54060">
    <property type="entry name" value="His-Me finger endonucleases"/>
    <property type="match status" value="1"/>
</dbReference>
<keyword evidence="11" id="KW-1185">Reference proteome</keyword>
<evidence type="ECO:0000256" key="5">
    <source>
        <dbReference type="ARBA" id="ARBA00022705"/>
    </source>
</evidence>
<dbReference type="InterPro" id="IPR004211">
    <property type="entry name" value="Endonuclease_7"/>
</dbReference>
<proteinExistence type="inferred from homology"/>
<name>A0A026VY73_OOCBI</name>
<evidence type="ECO:0000256" key="3">
    <source>
        <dbReference type="ARBA" id="ARBA00022679"/>
    </source>
</evidence>
<dbReference type="InterPro" id="IPR044925">
    <property type="entry name" value="His-Me_finger_sf"/>
</dbReference>
<dbReference type="PANTHER" id="PTHR31511">
    <property type="entry name" value="PROTEIN CBG23764"/>
    <property type="match status" value="1"/>
</dbReference>
<reference evidence="10 11" key="1">
    <citation type="journal article" date="2014" name="Curr. Biol.">
        <title>The genome of the clonal raider ant Cerapachys biroi.</title>
        <authorList>
            <person name="Oxley P.R."/>
            <person name="Ji L."/>
            <person name="Fetter-Pruneda I."/>
            <person name="McKenzie S.K."/>
            <person name="Li C."/>
            <person name="Hu H."/>
            <person name="Zhang G."/>
            <person name="Kronauer D.J."/>
        </authorList>
    </citation>
    <scope>NUCLEOTIDE SEQUENCE [LARGE SCALE GENOMIC DNA]</scope>
</reference>
<comment type="catalytic activity">
    <reaction evidence="8">
        <text>DNA(n) + a 2'-deoxyribonucleoside 5'-triphosphate = DNA(n+1) + diphosphate</text>
        <dbReference type="Rhea" id="RHEA:22508"/>
        <dbReference type="Rhea" id="RHEA-COMP:17339"/>
        <dbReference type="Rhea" id="RHEA-COMP:17340"/>
        <dbReference type="ChEBI" id="CHEBI:33019"/>
        <dbReference type="ChEBI" id="CHEBI:61560"/>
        <dbReference type="ChEBI" id="CHEBI:173112"/>
        <dbReference type="EC" id="2.7.7.7"/>
    </reaction>
</comment>
<keyword evidence="7" id="KW-0238">DNA-binding</keyword>
<dbReference type="Gene3D" id="3.30.420.10">
    <property type="entry name" value="Ribonuclease H-like superfamily/Ribonuclease H"/>
    <property type="match status" value="1"/>
</dbReference>
<dbReference type="GO" id="GO:0003677">
    <property type="term" value="F:DNA binding"/>
    <property type="evidence" value="ECO:0007669"/>
    <property type="project" value="UniProtKB-KW"/>
</dbReference>
<dbReference type="InterPro" id="IPR012337">
    <property type="entry name" value="RNaseH-like_sf"/>
</dbReference>
<keyword evidence="6" id="KW-0239">DNA-directed DNA polymerase</keyword>
<evidence type="ECO:0000256" key="6">
    <source>
        <dbReference type="ARBA" id="ARBA00022932"/>
    </source>
</evidence>
<accession>A0A026VY73</accession>
<dbReference type="EC" id="2.7.7.7" evidence="2"/>
<dbReference type="Pfam" id="PF03175">
    <property type="entry name" value="DNA_pol_B_2"/>
    <property type="match status" value="1"/>
</dbReference>
<dbReference type="InterPro" id="IPR036397">
    <property type="entry name" value="RNaseH_sf"/>
</dbReference>
<dbReference type="AlphaFoldDB" id="A0A026VY73"/>
<evidence type="ECO:0000256" key="7">
    <source>
        <dbReference type="ARBA" id="ARBA00023125"/>
    </source>
</evidence>
<sequence length="585" mass="67893">MFNGEFVAGEKTANKSINTRNRELFKTSDLQEWFTQYVIEPTLASLEEFQERDSGWALSRILNLTINVNRHNPIHAGCHIKLPEKIKLKKAVVNVQSMDNACFAWAVVAALHPAEEHVDRPSSYPHYTTVLNLKGIEFPVSLKQIQKFELLNDISVNVHAIQEKKKEEKKQSYSCVYQCHQVSSIGYYVRCNYDESLSGYRSRRDTNCIAWFVKQLKDLAHRVKSILSRNVSMVELTRDEREKYNSATHCHICEKPFALDDTRVRDHCHLTGRYRGPAHANCNLNYKDSYTIPIVFYNLSGYDSHFIIKELATAFEGAIDLLPINKEKYISFTKHVNESDDKKWRNHVQLRFIDSLRFLNSSLDKLSSFLSKDKLRIVRSEFAHLSTDDFDLLTRKGVFPYEYVDCTEKLEDTRLPPRESFYSSLTGNTVSENDYAHAVNVWQRFAIRTHGEYSDLYLKTDVMLLADVFENFRDSCINSYGLDPAYYYTLPGFTWDAMLKHMRINFELLTDIDIVMFVERGIRGGLSQFRTGMRKLTISTCSRTTHRNLHLIYCTLMLIIYTDRQCVSHCPMPIFDGSTTFPIST</sequence>
<evidence type="ECO:0000313" key="10">
    <source>
        <dbReference type="EMBL" id="EZA48753.1"/>
    </source>
</evidence>
<evidence type="ECO:0000313" key="11">
    <source>
        <dbReference type="Proteomes" id="UP000053097"/>
    </source>
</evidence>
<organism evidence="10 11">
    <name type="scientific">Ooceraea biroi</name>
    <name type="common">Clonal raider ant</name>
    <name type="synonym">Cerapachys biroi</name>
    <dbReference type="NCBI Taxonomy" id="2015173"/>
    <lineage>
        <taxon>Eukaryota</taxon>
        <taxon>Metazoa</taxon>
        <taxon>Ecdysozoa</taxon>
        <taxon>Arthropoda</taxon>
        <taxon>Hexapoda</taxon>
        <taxon>Insecta</taxon>
        <taxon>Pterygota</taxon>
        <taxon>Neoptera</taxon>
        <taxon>Endopterygota</taxon>
        <taxon>Hymenoptera</taxon>
        <taxon>Apocrita</taxon>
        <taxon>Aculeata</taxon>
        <taxon>Formicoidea</taxon>
        <taxon>Formicidae</taxon>
        <taxon>Dorylinae</taxon>
        <taxon>Ooceraea</taxon>
    </lineage>
</organism>
<keyword evidence="3" id="KW-0808">Transferase</keyword>
<dbReference type="STRING" id="2015173.A0A026VY73"/>
<dbReference type="EMBL" id="KK107571">
    <property type="protein sequence ID" value="EZA48753.1"/>
    <property type="molecule type" value="Genomic_DNA"/>
</dbReference>
<evidence type="ECO:0000256" key="4">
    <source>
        <dbReference type="ARBA" id="ARBA00022695"/>
    </source>
</evidence>
<dbReference type="OrthoDB" id="7547411at2759"/>
<dbReference type="Proteomes" id="UP000053097">
    <property type="component" value="Unassembled WGS sequence"/>
</dbReference>
<dbReference type="SUPFAM" id="SSF53098">
    <property type="entry name" value="Ribonuclease H-like"/>
    <property type="match status" value="1"/>
</dbReference>
<feature type="domain" description="DNA-directed DNA polymerase family B mitochondria/virus" evidence="9">
    <location>
        <begin position="293"/>
        <end position="527"/>
    </location>
</feature>
<evidence type="ECO:0000256" key="2">
    <source>
        <dbReference type="ARBA" id="ARBA00012417"/>
    </source>
</evidence>
<dbReference type="OMA" id="HEHYESF"/>
<comment type="similarity">
    <text evidence="1">Belongs to the DNA polymerase type-B family.</text>
</comment>
<dbReference type="PANTHER" id="PTHR31511:SF12">
    <property type="entry name" value="RHO TERMINATION FACTOR N-TERMINAL DOMAIN-CONTAINING PROTEIN"/>
    <property type="match status" value="1"/>
</dbReference>
<keyword evidence="4" id="KW-0548">Nucleotidyltransferase</keyword>